<protein>
    <submittedName>
        <fullName evidence="1">Terminase small subunit</fullName>
    </submittedName>
</protein>
<dbReference type="EMBL" id="BK015332">
    <property type="protein sequence ID" value="DAE01789.1"/>
    <property type="molecule type" value="Genomic_DNA"/>
</dbReference>
<organism evidence="1">
    <name type="scientific">Siphoviridae sp. ct3yx7</name>
    <dbReference type="NCBI Taxonomy" id="2825326"/>
    <lineage>
        <taxon>Viruses</taxon>
        <taxon>Duplodnaviria</taxon>
        <taxon>Heunggongvirae</taxon>
        <taxon>Uroviricota</taxon>
        <taxon>Caudoviricetes</taxon>
    </lineage>
</organism>
<reference evidence="1" key="1">
    <citation type="journal article" date="2021" name="Proc. Natl. Acad. Sci. U.S.A.">
        <title>A Catalog of Tens of Thousands of Viruses from Human Metagenomes Reveals Hidden Associations with Chronic Diseases.</title>
        <authorList>
            <person name="Tisza M.J."/>
            <person name="Buck C.B."/>
        </authorList>
    </citation>
    <scope>NUCLEOTIDE SEQUENCE</scope>
    <source>
        <strain evidence="1">Ct3yx7</strain>
    </source>
</reference>
<dbReference type="InterPro" id="IPR006448">
    <property type="entry name" value="Phage_term_ssu_P27"/>
</dbReference>
<sequence>MMTPAGSFFPHPEGMSEDAAELWRHIVDAHPRGYFQAGDVPLLRAYCEEYARRNRAERMLAEQGEVIETASGAVKRNPWHEVLVNSNSSLSQLATKLRLCVNSRINAKAAGKHDEKPKPKRAGLMFGA</sequence>
<dbReference type="Pfam" id="PF05119">
    <property type="entry name" value="Terminase_4"/>
    <property type="match status" value="1"/>
</dbReference>
<accession>A0A8S5P570</accession>
<name>A0A8S5P570_9CAUD</name>
<proteinExistence type="predicted"/>
<evidence type="ECO:0000313" key="1">
    <source>
        <dbReference type="EMBL" id="DAE01789.1"/>
    </source>
</evidence>